<dbReference type="AlphaFoldDB" id="A0A8D2DPX1"/>
<organism evidence="2 3">
    <name type="scientific">Sciurus vulgaris</name>
    <name type="common">Eurasian red squirrel</name>
    <dbReference type="NCBI Taxonomy" id="55149"/>
    <lineage>
        <taxon>Eukaryota</taxon>
        <taxon>Metazoa</taxon>
        <taxon>Chordata</taxon>
        <taxon>Craniata</taxon>
        <taxon>Vertebrata</taxon>
        <taxon>Euteleostomi</taxon>
        <taxon>Mammalia</taxon>
        <taxon>Eutheria</taxon>
        <taxon>Euarchontoglires</taxon>
        <taxon>Glires</taxon>
        <taxon>Rodentia</taxon>
        <taxon>Sciuromorpha</taxon>
        <taxon>Sciuridae</taxon>
        <taxon>Sciurinae</taxon>
        <taxon>Sciurini</taxon>
        <taxon>Sciurus</taxon>
    </lineage>
</organism>
<dbReference type="InterPro" id="IPR036051">
    <property type="entry name" value="KRAB_dom_sf"/>
</dbReference>
<dbReference type="Gene3D" id="6.10.140.140">
    <property type="match status" value="1"/>
</dbReference>
<dbReference type="InterPro" id="IPR001909">
    <property type="entry name" value="KRAB"/>
</dbReference>
<reference evidence="2" key="1">
    <citation type="submission" date="2025-08" db="UniProtKB">
        <authorList>
            <consortium name="Ensembl"/>
        </authorList>
    </citation>
    <scope>IDENTIFICATION</scope>
</reference>
<protein>
    <recommendedName>
        <fullName evidence="1">KRAB domain-containing protein</fullName>
    </recommendedName>
</protein>
<feature type="domain" description="KRAB" evidence="1">
    <location>
        <begin position="31"/>
        <end position="94"/>
    </location>
</feature>
<evidence type="ECO:0000313" key="3">
    <source>
        <dbReference type="Proteomes" id="UP000694564"/>
    </source>
</evidence>
<dbReference type="Pfam" id="PF01352">
    <property type="entry name" value="KRAB"/>
    <property type="match status" value="1"/>
</dbReference>
<reference evidence="2" key="2">
    <citation type="submission" date="2025-09" db="UniProtKB">
        <authorList>
            <consortium name="Ensembl"/>
        </authorList>
    </citation>
    <scope>IDENTIFICATION</scope>
</reference>
<dbReference type="Ensembl" id="ENSSVLT00005030362.1">
    <property type="protein sequence ID" value="ENSSVLP00005027316.1"/>
    <property type="gene ID" value="ENSSVLG00005021613.1"/>
</dbReference>
<dbReference type="PANTHER" id="PTHR23232">
    <property type="entry name" value="KRAB DOMAIN C2H2 ZINC FINGER"/>
    <property type="match status" value="1"/>
</dbReference>
<accession>A0A8D2DPX1</accession>
<dbReference type="InterPro" id="IPR050169">
    <property type="entry name" value="Krueppel_C2H2_ZnF"/>
</dbReference>
<dbReference type="Proteomes" id="UP000694564">
    <property type="component" value="Chromosome 16"/>
</dbReference>
<dbReference type="GO" id="GO:0006355">
    <property type="term" value="P:regulation of DNA-templated transcription"/>
    <property type="evidence" value="ECO:0007669"/>
    <property type="project" value="InterPro"/>
</dbReference>
<proteinExistence type="predicted"/>
<dbReference type="CDD" id="cd07765">
    <property type="entry name" value="KRAB_A-box"/>
    <property type="match status" value="1"/>
</dbReference>
<dbReference type="PANTHER" id="PTHR23232:SF142">
    <property type="entry name" value="GASTRULA ZINC FINGER PROTEIN XLCGF57.1-LIKE-RELATED"/>
    <property type="match status" value="1"/>
</dbReference>
<evidence type="ECO:0000259" key="1">
    <source>
        <dbReference type="PROSITE" id="PS50805"/>
    </source>
</evidence>
<name>A0A8D2DPX1_SCIVU</name>
<dbReference type="SUPFAM" id="SSF109640">
    <property type="entry name" value="KRAB domain (Kruppel-associated box)"/>
    <property type="match status" value="1"/>
</dbReference>
<sequence length="94" mass="10795">MTIQNIVTSRGTAGYELRAHSLETLSPSTLVTFEDVAVNFTQDEWALLDLSQKKLYREVMLETFRSLAFLMRLCLKIRNKKVFCCSSVVKSSWV</sequence>
<keyword evidence="3" id="KW-1185">Reference proteome</keyword>
<evidence type="ECO:0000313" key="2">
    <source>
        <dbReference type="Ensembl" id="ENSSVLP00005027316.1"/>
    </source>
</evidence>
<dbReference type="GeneTree" id="ENSGT00950000182755"/>
<dbReference type="SMART" id="SM00349">
    <property type="entry name" value="KRAB"/>
    <property type="match status" value="1"/>
</dbReference>
<dbReference type="PROSITE" id="PS50805">
    <property type="entry name" value="KRAB"/>
    <property type="match status" value="1"/>
</dbReference>